<dbReference type="InterPro" id="IPR011044">
    <property type="entry name" value="Quino_amine_DH_bsu"/>
</dbReference>
<evidence type="ECO:0000313" key="2">
    <source>
        <dbReference type="EMBL" id="QFQ01487.1"/>
    </source>
</evidence>
<gene>
    <name evidence="2" type="ORF">CUROG_00405</name>
</gene>
<accession>A0A5J6Z797</accession>
<sequence>MSLHPTTTTNTQTTQATGTRAAQCTDPHTTRTRRAHTTGRATLAALAAAGLLLTACSTDNSGDTANNTNPENSASAENGQSVASDKKEQSAPEETAGPSPRLVTTYDGGILTLDADTLEIIDDTKIDGFNRLNPAGDGRTILVSTKDGFQVFDAGAWTEPHGDHTHSYVTEPLLTDTTYQAEKPGHVVPHGDSVLLFGDGDGSIQELTISDFAKAYEDDIQPEVTNKRDITPHHGVAVALDDSNILRTEGTEDERHTVLVEDKDGKEIAKTEECPGVHGEATAKDGVIGVGCEDGIVIYKDGQFSKIDAPDDYGRIGNQAGSEESPVILGDYKVDKDAELERPTRVSLTNTQTGELKLVDVEASYSFRSLGRGPEGEALVLGTDGYLRKIDPDSGEIVGKYKVTDEWRESETWQDPRPTLFVLGDYAYVSEPEAKKIHKVDIATGKVLETAETPEALNELTGVEG</sequence>
<dbReference type="NCBIfam" id="NF038015">
    <property type="entry name" value="AztD"/>
    <property type="match status" value="1"/>
</dbReference>
<keyword evidence="3" id="KW-1185">Reference proteome</keyword>
<dbReference type="Proteomes" id="UP000326711">
    <property type="component" value="Chromosome"/>
</dbReference>
<evidence type="ECO:0008006" key="4">
    <source>
        <dbReference type="Google" id="ProtNLM"/>
    </source>
</evidence>
<dbReference type="AlphaFoldDB" id="A0A5J6Z797"/>
<feature type="region of interest" description="Disordered" evidence="1">
    <location>
        <begin position="62"/>
        <end position="105"/>
    </location>
</feature>
<dbReference type="RefSeq" id="WP_236640563.1">
    <property type="nucleotide sequence ID" value="NZ_CP045032.1"/>
</dbReference>
<organism evidence="2 3">
    <name type="scientific">Corynebacterium urogenitale</name>
    <dbReference type="NCBI Taxonomy" id="2487892"/>
    <lineage>
        <taxon>Bacteria</taxon>
        <taxon>Bacillati</taxon>
        <taxon>Actinomycetota</taxon>
        <taxon>Actinomycetes</taxon>
        <taxon>Mycobacteriales</taxon>
        <taxon>Corynebacteriaceae</taxon>
        <taxon>Corynebacterium</taxon>
    </lineage>
</organism>
<dbReference type="InterPro" id="IPR047697">
    <property type="entry name" value="AztD-like"/>
</dbReference>
<dbReference type="Gene3D" id="2.130.10.10">
    <property type="entry name" value="YVTN repeat-like/Quinoprotein amine dehydrogenase"/>
    <property type="match status" value="2"/>
</dbReference>
<dbReference type="InterPro" id="IPR015943">
    <property type="entry name" value="WD40/YVTN_repeat-like_dom_sf"/>
</dbReference>
<name>A0A5J6Z797_9CORY</name>
<feature type="region of interest" description="Disordered" evidence="1">
    <location>
        <begin position="1"/>
        <end position="37"/>
    </location>
</feature>
<evidence type="ECO:0000313" key="3">
    <source>
        <dbReference type="Proteomes" id="UP000326711"/>
    </source>
</evidence>
<reference evidence="3" key="1">
    <citation type="submission" date="2019-10" db="EMBL/GenBank/DDBJ databases">
        <title>Complete genome sequence of Corynebacterium urogenitalis DSM 108747, isolated from the genital tract of a cow.</title>
        <authorList>
            <person name="Ruckert C."/>
            <person name="Ballas P."/>
            <person name="Wagener K."/>
            <person name="Drillich M."/>
            <person name="Kaempfer P."/>
            <person name="Busse H.-J."/>
            <person name="Ehling-Schulz M."/>
        </authorList>
    </citation>
    <scope>NUCLEOTIDE SEQUENCE [LARGE SCALE GENOMIC DNA]</scope>
    <source>
        <strain evidence="3">LMM 1652</strain>
    </source>
</reference>
<dbReference type="EMBL" id="CP045032">
    <property type="protein sequence ID" value="QFQ01487.1"/>
    <property type="molecule type" value="Genomic_DNA"/>
</dbReference>
<evidence type="ECO:0000256" key="1">
    <source>
        <dbReference type="SAM" id="MobiDB-lite"/>
    </source>
</evidence>
<dbReference type="SUPFAM" id="SSF50969">
    <property type="entry name" value="YVTN repeat-like/Quinoprotein amine dehydrogenase"/>
    <property type="match status" value="1"/>
</dbReference>
<proteinExistence type="predicted"/>
<dbReference type="KEGG" id="cuo:CUROG_00405"/>
<protein>
    <recommendedName>
        <fullName evidence="4">Secreted protein</fullName>
    </recommendedName>
</protein>
<feature type="compositionally biased region" description="Low complexity" evidence="1">
    <location>
        <begin position="1"/>
        <end position="25"/>
    </location>
</feature>
<feature type="compositionally biased region" description="Polar residues" evidence="1">
    <location>
        <begin position="62"/>
        <end position="83"/>
    </location>
</feature>